<reference evidence="3" key="3">
    <citation type="submission" date="2025-09" db="UniProtKB">
        <authorList>
            <consortium name="Ensembl"/>
        </authorList>
    </citation>
    <scope>IDENTIFICATION</scope>
</reference>
<dbReference type="Pfam" id="PF02594">
    <property type="entry name" value="DUF167"/>
    <property type="match status" value="1"/>
</dbReference>
<name>A0A8B9XMH1_BOSMU</name>
<sequence>MWCDEQGQWQFPWPWEGGPQECWLRSAGEKRDTRVGRSSANRLLSPSPRPPSPHPTRLRRRPPGEVEHLGRRRACLSPSGDCRPSGLALALPGSRFVFRQRGVACTSLGGSRQRSVPFPSLDCLPTPPSGTHHFPFPFHCLCRADFGWFLRLGSKFASCWELPRRPEAELPPPSLRGDAPWGKNQSKEPERPLPPLGPVTVDPKGGVSIAIHAKPGSKQNAVTDVTTEAVSVAIAAPPTEGEANVELCRYLSKVLELRKSDVVLDKGGKSREKVVKLLASTPPEEILEKLKKQVEKK</sequence>
<dbReference type="GO" id="GO:0005737">
    <property type="term" value="C:cytoplasm"/>
    <property type="evidence" value="ECO:0007669"/>
    <property type="project" value="TreeGrafter"/>
</dbReference>
<feature type="compositionally biased region" description="Low complexity" evidence="2">
    <location>
        <begin position="37"/>
        <end position="46"/>
    </location>
</feature>
<dbReference type="AlphaFoldDB" id="A0A8B9XMH1"/>
<dbReference type="HAMAP" id="MF_00634">
    <property type="entry name" value="UPF0235"/>
    <property type="match status" value="1"/>
</dbReference>
<dbReference type="SMART" id="SM01152">
    <property type="entry name" value="DUF167"/>
    <property type="match status" value="1"/>
</dbReference>
<feature type="region of interest" description="Disordered" evidence="2">
    <location>
        <begin position="167"/>
        <end position="197"/>
    </location>
</feature>
<evidence type="ECO:0000256" key="1">
    <source>
        <dbReference type="ARBA" id="ARBA00010364"/>
    </source>
</evidence>
<dbReference type="Gene3D" id="3.30.1200.10">
    <property type="entry name" value="YggU-like"/>
    <property type="match status" value="1"/>
</dbReference>
<accession>A0A8B9XMH1</accession>
<protein>
    <submittedName>
        <fullName evidence="3">Uncharacterized protein</fullName>
    </submittedName>
</protein>
<dbReference type="Proteomes" id="UP000694520">
    <property type="component" value="Chromosome 17"/>
</dbReference>
<dbReference type="InterPro" id="IPR036591">
    <property type="entry name" value="YggU-like_sf"/>
</dbReference>
<dbReference type="GeneTree" id="ENSGT00390000012420"/>
<evidence type="ECO:0000256" key="2">
    <source>
        <dbReference type="SAM" id="MobiDB-lite"/>
    </source>
</evidence>
<dbReference type="PANTHER" id="PTHR13420">
    <property type="entry name" value="UPF0235 PROTEIN C15ORF40"/>
    <property type="match status" value="1"/>
</dbReference>
<evidence type="ECO:0000313" key="3">
    <source>
        <dbReference type="Ensembl" id="ENSBGRP00000024100.1"/>
    </source>
</evidence>
<dbReference type="PANTHER" id="PTHR13420:SF7">
    <property type="entry name" value="UPF0235 PROTEIN C15ORF40"/>
    <property type="match status" value="1"/>
</dbReference>
<organism evidence="3 4">
    <name type="scientific">Bos mutus grunniens</name>
    <name type="common">Wild yak</name>
    <name type="synonym">Bos grunniens</name>
    <dbReference type="NCBI Taxonomy" id="30521"/>
    <lineage>
        <taxon>Eukaryota</taxon>
        <taxon>Metazoa</taxon>
        <taxon>Chordata</taxon>
        <taxon>Craniata</taxon>
        <taxon>Vertebrata</taxon>
        <taxon>Euteleostomi</taxon>
        <taxon>Mammalia</taxon>
        <taxon>Eutheria</taxon>
        <taxon>Laurasiatheria</taxon>
        <taxon>Artiodactyla</taxon>
        <taxon>Ruminantia</taxon>
        <taxon>Pecora</taxon>
        <taxon>Bovidae</taxon>
        <taxon>Bovinae</taxon>
        <taxon>Bos</taxon>
    </lineage>
</organism>
<keyword evidence="4" id="KW-1185">Reference proteome</keyword>
<dbReference type="Ensembl" id="ENSBGRT00000027788.1">
    <property type="protein sequence ID" value="ENSBGRP00000024100.1"/>
    <property type="gene ID" value="ENSBGRG00000015094.1"/>
</dbReference>
<dbReference type="SUPFAM" id="SSF69786">
    <property type="entry name" value="YggU-like"/>
    <property type="match status" value="1"/>
</dbReference>
<reference evidence="3" key="2">
    <citation type="submission" date="2025-08" db="UniProtKB">
        <authorList>
            <consortium name="Ensembl"/>
        </authorList>
    </citation>
    <scope>IDENTIFICATION</scope>
</reference>
<reference evidence="3" key="1">
    <citation type="submission" date="2019-05" db="EMBL/GenBank/DDBJ databases">
        <authorList>
            <person name="Zhang S."/>
            <person name="Liu J."/>
        </authorList>
    </citation>
    <scope>NUCLEOTIDE SEQUENCE [LARGE SCALE GENOMIC DNA]</scope>
</reference>
<evidence type="ECO:0000313" key="4">
    <source>
        <dbReference type="Proteomes" id="UP000694520"/>
    </source>
</evidence>
<dbReference type="NCBIfam" id="TIGR00251">
    <property type="entry name" value="DUF167 family protein"/>
    <property type="match status" value="1"/>
</dbReference>
<dbReference type="InterPro" id="IPR003746">
    <property type="entry name" value="DUF167"/>
</dbReference>
<comment type="similarity">
    <text evidence="1">Belongs to the UPF0235 family.</text>
</comment>
<proteinExistence type="inferred from homology"/>
<feature type="region of interest" description="Disordered" evidence="2">
    <location>
        <begin position="26"/>
        <end position="65"/>
    </location>
</feature>